<keyword evidence="2" id="KW-0442">Lipid degradation</keyword>
<dbReference type="PANTHER" id="PTHR46394">
    <property type="entry name" value="ANNEXIN"/>
    <property type="match status" value="1"/>
</dbReference>
<evidence type="ECO:0000313" key="5">
    <source>
        <dbReference type="Proteomes" id="UP000076476"/>
    </source>
</evidence>
<feature type="domain" description="PNPLA" evidence="3">
    <location>
        <begin position="5"/>
        <end position="196"/>
    </location>
</feature>
<evidence type="ECO:0000256" key="2">
    <source>
        <dbReference type="PROSITE-ProRule" id="PRU01161"/>
    </source>
</evidence>
<dbReference type="CDD" id="cd07207">
    <property type="entry name" value="Pat_ExoU_VipD_like"/>
    <property type="match status" value="1"/>
</dbReference>
<dbReference type="AlphaFoldDB" id="A0A165XS21"/>
<dbReference type="GO" id="GO:0016042">
    <property type="term" value="P:lipid catabolic process"/>
    <property type="evidence" value="ECO:0007669"/>
    <property type="project" value="UniProtKB-UniRule"/>
</dbReference>
<dbReference type="SUPFAM" id="SSF52151">
    <property type="entry name" value="FabD/lysophospholipase-like"/>
    <property type="match status" value="1"/>
</dbReference>
<proteinExistence type="predicted"/>
<protein>
    <recommendedName>
        <fullName evidence="3">PNPLA domain-containing protein</fullName>
    </recommendedName>
</protein>
<evidence type="ECO:0000259" key="3">
    <source>
        <dbReference type="PROSITE" id="PS51635"/>
    </source>
</evidence>
<dbReference type="Proteomes" id="UP000076476">
    <property type="component" value="Unassembled WGS sequence"/>
</dbReference>
<feature type="short sequence motif" description="GXSXG" evidence="2">
    <location>
        <begin position="36"/>
        <end position="40"/>
    </location>
</feature>
<dbReference type="InterPro" id="IPR016035">
    <property type="entry name" value="Acyl_Trfase/lysoPLipase"/>
</dbReference>
<dbReference type="Pfam" id="PF01734">
    <property type="entry name" value="Patatin"/>
    <property type="match status" value="1"/>
</dbReference>
<comment type="caution">
    <text evidence="4">The sequence shown here is derived from an EMBL/GenBank/DDBJ whole genome shotgun (WGS) entry which is preliminary data.</text>
</comment>
<dbReference type="OrthoDB" id="9770965at2"/>
<organism evidence="4 5">
    <name type="scientific">Aeribacillus pallidus</name>
    <dbReference type="NCBI Taxonomy" id="33936"/>
    <lineage>
        <taxon>Bacteria</taxon>
        <taxon>Bacillati</taxon>
        <taxon>Bacillota</taxon>
        <taxon>Bacilli</taxon>
        <taxon>Bacillales</taxon>
        <taxon>Bacillaceae</taxon>
        <taxon>Aeribacillus</taxon>
    </lineage>
</organism>
<feature type="active site" description="Nucleophile" evidence="2">
    <location>
        <position position="38"/>
    </location>
</feature>
<dbReference type="Gene3D" id="3.40.1090.10">
    <property type="entry name" value="Cytosolic phospholipase A2 catalytic domain"/>
    <property type="match status" value="2"/>
</dbReference>
<reference evidence="4 5" key="1">
    <citation type="submission" date="2016-04" db="EMBL/GenBank/DDBJ databases">
        <title>Draft genome sequence of Aeribacillus pallidus 8m3 from petroleum reservoir.</title>
        <authorList>
            <person name="Poltaraus A.B."/>
            <person name="Nazina T.N."/>
            <person name="Tourova T.P."/>
            <person name="Malakho S.M."/>
            <person name="Korshunova A.V."/>
            <person name="Sokolova D.S."/>
        </authorList>
    </citation>
    <scope>NUCLEOTIDE SEQUENCE [LARGE SCALE GENOMIC DNA]</scope>
    <source>
        <strain evidence="4 5">8m3</strain>
    </source>
</reference>
<evidence type="ECO:0000313" key="4">
    <source>
        <dbReference type="EMBL" id="KZN96350.1"/>
    </source>
</evidence>
<dbReference type="PROSITE" id="PS51635">
    <property type="entry name" value="PNPLA"/>
    <property type="match status" value="1"/>
</dbReference>
<keyword evidence="5" id="KW-1185">Reference proteome</keyword>
<feature type="active site" description="Proton acceptor" evidence="2">
    <location>
        <position position="183"/>
    </location>
</feature>
<evidence type="ECO:0000256" key="1">
    <source>
        <dbReference type="ARBA" id="ARBA00023098"/>
    </source>
</evidence>
<dbReference type="PANTHER" id="PTHR46394:SF1">
    <property type="entry name" value="PNPLA DOMAIN-CONTAINING PROTEIN"/>
    <property type="match status" value="1"/>
</dbReference>
<dbReference type="InterPro" id="IPR002641">
    <property type="entry name" value="PNPLA_dom"/>
</dbReference>
<dbReference type="RefSeq" id="WP_063388109.1">
    <property type="nucleotide sequence ID" value="NZ_LWBR01000024.1"/>
</dbReference>
<keyword evidence="2" id="KW-0378">Hydrolase</keyword>
<dbReference type="STRING" id="33936.AZI98_09855"/>
<dbReference type="InterPro" id="IPR052580">
    <property type="entry name" value="Lipid_Hydrolase"/>
</dbReference>
<dbReference type="SMR" id="A0A165XS21"/>
<dbReference type="EMBL" id="LWBR01000024">
    <property type="protein sequence ID" value="KZN96350.1"/>
    <property type="molecule type" value="Genomic_DNA"/>
</dbReference>
<dbReference type="GO" id="GO:0016787">
    <property type="term" value="F:hydrolase activity"/>
    <property type="evidence" value="ECO:0007669"/>
    <property type="project" value="UniProtKB-UniRule"/>
</dbReference>
<gene>
    <name evidence="4" type="ORF">AZI98_09855</name>
</gene>
<name>A0A165XS21_9BACI</name>
<keyword evidence="1 2" id="KW-0443">Lipid metabolism</keyword>
<feature type="short sequence motif" description="GXGXXG" evidence="2">
    <location>
        <begin position="9"/>
        <end position="14"/>
    </location>
</feature>
<feature type="short sequence motif" description="DGA/G" evidence="2">
    <location>
        <begin position="183"/>
        <end position="185"/>
    </location>
</feature>
<accession>A0A165XS21</accession>
<sequence>MKIDGVFSGGGIKGFAFIGAYKALEEKGFEFARVAGTSAGSIIAALIAAGYKSDEILSLMDSLELRKFLDKRKGIMSFMLMKWISVYWRMGLYKGQFLEEWMEEKLKAKGVSTFADLPKGKLRVIASDLTNGKIVVLPDDLSKYGINPNRFSVAKAVRMSSCLPYFFEPVKLWTKDGVSIVVDGGVLSNFPIWLFDGKIKKRPILGFQLSAHIEERPKNEIKNALSMFHALFETMKEAHDARHIATRHERSIVFIPVENILTTEFKITNEKKQELIQLGKEKTETFLKKWSY</sequence>